<dbReference type="Gene3D" id="4.10.60.10">
    <property type="entry name" value="Zinc finger, CCHC-type"/>
    <property type="match status" value="1"/>
</dbReference>
<dbReference type="Proteomes" id="UP000823941">
    <property type="component" value="Chromosome 3"/>
</dbReference>
<dbReference type="Pfam" id="PF17919">
    <property type="entry name" value="RT_RNaseH_2"/>
    <property type="match status" value="1"/>
</dbReference>
<sequence>MNAASELIKTGKRSYIYLCSKTELLEILTDEGIDCNKNASIDTLRKQLSEHYKNKPKITTKNKQHRMSMFGEIKPFDGDKWEVFVQQLECFTLVNDISDDKKVPLLITKLTPKVFETLSCLCAPNKPTKLSYEELCTKLKEKYTKPVSTVLERAEFRRRKQLPRESIEDYALELRKMANRCNFKDIDDQLKEKFMDGVTSKVIKFELMKGSADLTLEACIQLARTVEAALLHTGDAPETTEVFFTQEQRKPNMRMKIKKNNNANTEMHCFCCGKNNHIKSQCTLAKKFCSECGQQGHIYRMCQRRKREAHVLEAQTPEEVKEEPVENIRHLYDETYAVHSVSRIPPHFITLNVNGYDMSFQLDTGSDVTVVSMSDKAKYLNTFTLEESNIIFKNFDQSITKPLGILTNVPVTLNQVRESLNIFVVNNNSPRVIGRDWLNALKLWPPNVQNGLDLGNNTVLTVSDARRNVKEQFAEVFSPGWGNFKDEVITLKLKPGTQPKCLPVRRVPYALRDKVKHEINRLLENGRISPVEHCEWGTPVVPILKPDGAVRLCGDYKLTVNTGLEIDHFPLPHIDDILNTLKDGQYYCELDLKEAYLQAPLSEESKNCTTIVTEAGTYRYNFLPYGVSSGPGSFQRLMSKKLTDIPNTIVFIDNIYIKGSSLQDTWDTLCKVLTKLNECEFKLKPEKCKLFVTSLDVFGFRVDKHGVNIIKSNIEPLINAKAPTNLTLLKSFLGKLNYYSRFLKDMATIITPLYECTKKDKFNWTPECESAFKLIKEKLASANNLKHYDPQLPLILTCDASDTGLAAVLSNRDHNGMVQPIAYASKKLNDVEKKYATIDKEAMAVIFGITKFYNFIYGREFELETDNAALVRIFGPTKSIPKMAAKRLQHYAIFLSAFNYKVRHIKTSLNPADFLSRTAVDVEEENINVIHSLCASTNLSNICHVNDSEMESLNWKIIQKETKKDQILSKIIRYMVDGWPDKTNLPKELLPYFNRHIELSVDRGCVFWGYRLLIPSVLRSSVLTELHRSHFGIIRMKEIARSYFWWPNLDTEIDEISKNCIVCLQNSKSPSKIQKPWPIPPSPWYRIHADFLGPFNNKMFLVVVDSYSKWPEVFEMSNITSGRTIEAFKHIFARYGFPVHLVTDNGRSFTSSEFQDFIKMAQIKHTFSAPYHPSHKWCC</sequence>
<dbReference type="InterPro" id="IPR021109">
    <property type="entry name" value="Peptidase_aspartic_dom_sf"/>
</dbReference>
<dbReference type="PANTHER" id="PTHR37984:SF5">
    <property type="entry name" value="PROTEIN NYNRIN-LIKE"/>
    <property type="match status" value="1"/>
</dbReference>
<dbReference type="InterPro" id="IPR041577">
    <property type="entry name" value="RT_RNaseH_2"/>
</dbReference>
<keyword evidence="8" id="KW-0238">DNA-binding</keyword>
<reference evidence="13 14" key="1">
    <citation type="submission" date="2021-06" db="EMBL/GenBank/DDBJ databases">
        <title>A haploid diamondback moth (Plutella xylostella L.) genome assembly resolves 31 chromosomes and identifies a diamide resistance mutation.</title>
        <authorList>
            <person name="Ward C.M."/>
            <person name="Perry K.D."/>
            <person name="Baker G."/>
            <person name="Powis K."/>
            <person name="Heckel D.G."/>
            <person name="Baxter S.W."/>
        </authorList>
    </citation>
    <scope>NUCLEOTIDE SEQUENCE [LARGE SCALE GENOMIC DNA]</scope>
    <source>
        <strain evidence="13 14">LV</strain>
        <tissue evidence="13">Single pupa</tissue>
    </source>
</reference>
<keyword evidence="6" id="KW-0064">Aspartyl protease</keyword>
<feature type="domain" description="CCHC-type" evidence="11">
    <location>
        <begin position="289"/>
        <end position="304"/>
    </location>
</feature>
<comment type="caution">
    <text evidence="13">The sequence shown here is derived from an EMBL/GenBank/DDBJ whole genome shotgun (WGS) entry which is preliminary data.</text>
</comment>
<dbReference type="InterPro" id="IPR043502">
    <property type="entry name" value="DNA/RNA_pol_sf"/>
</dbReference>
<evidence type="ECO:0000313" key="13">
    <source>
        <dbReference type="EMBL" id="KAG7312227.1"/>
    </source>
</evidence>
<evidence type="ECO:0000256" key="9">
    <source>
        <dbReference type="ARBA" id="ARBA00023268"/>
    </source>
</evidence>
<dbReference type="InterPro" id="IPR000477">
    <property type="entry name" value="RT_dom"/>
</dbReference>
<dbReference type="SUPFAM" id="SSF57756">
    <property type="entry name" value="Retrovirus zinc finger-like domains"/>
    <property type="match status" value="1"/>
</dbReference>
<keyword evidence="7" id="KW-0255">Endonuclease</keyword>
<keyword evidence="10" id="KW-0863">Zinc-finger</keyword>
<keyword evidence="2" id="KW-0645">Protease</keyword>
<dbReference type="Pfam" id="PF00665">
    <property type="entry name" value="rve"/>
    <property type="match status" value="1"/>
</dbReference>
<accession>A0ABQ7R4K1</accession>
<dbReference type="Gene3D" id="3.30.420.10">
    <property type="entry name" value="Ribonuclease H-like superfamily/Ribonuclease H"/>
    <property type="match status" value="1"/>
</dbReference>
<evidence type="ECO:0000256" key="8">
    <source>
        <dbReference type="ARBA" id="ARBA00023125"/>
    </source>
</evidence>
<evidence type="ECO:0000256" key="5">
    <source>
        <dbReference type="ARBA" id="ARBA00022722"/>
    </source>
</evidence>
<evidence type="ECO:0000313" key="14">
    <source>
        <dbReference type="Proteomes" id="UP000823941"/>
    </source>
</evidence>
<keyword evidence="10" id="KW-0862">Zinc</keyword>
<dbReference type="EC" id="2.7.7.49" evidence="1"/>
<dbReference type="InterPro" id="IPR036397">
    <property type="entry name" value="RNaseH_sf"/>
</dbReference>
<dbReference type="Pfam" id="PF00078">
    <property type="entry name" value="RVT_1"/>
    <property type="match status" value="1"/>
</dbReference>
<dbReference type="SUPFAM" id="SSF56672">
    <property type="entry name" value="DNA/RNA polymerases"/>
    <property type="match status" value="1"/>
</dbReference>
<evidence type="ECO:0000256" key="1">
    <source>
        <dbReference type="ARBA" id="ARBA00012493"/>
    </source>
</evidence>
<dbReference type="InterPro" id="IPR005162">
    <property type="entry name" value="Retrotrans_gag_dom"/>
</dbReference>
<protein>
    <recommendedName>
        <fullName evidence="1">RNA-directed DNA polymerase</fullName>
        <ecNumber evidence="1">2.7.7.49</ecNumber>
    </recommendedName>
</protein>
<evidence type="ECO:0000259" key="12">
    <source>
        <dbReference type="PROSITE" id="PS50994"/>
    </source>
</evidence>
<dbReference type="InterPro" id="IPR001584">
    <property type="entry name" value="Integrase_cat-core"/>
</dbReference>
<dbReference type="InterPro" id="IPR001878">
    <property type="entry name" value="Znf_CCHC"/>
</dbReference>
<dbReference type="PROSITE" id="PS50158">
    <property type="entry name" value="ZF_CCHC"/>
    <property type="match status" value="1"/>
</dbReference>
<evidence type="ECO:0000259" key="11">
    <source>
        <dbReference type="PROSITE" id="PS50158"/>
    </source>
</evidence>
<dbReference type="EMBL" id="JAHIBW010000003">
    <property type="protein sequence ID" value="KAG7312227.1"/>
    <property type="molecule type" value="Genomic_DNA"/>
</dbReference>
<dbReference type="InterPro" id="IPR043128">
    <property type="entry name" value="Rev_trsase/Diguanyl_cyclase"/>
</dbReference>
<dbReference type="Gene3D" id="3.10.20.370">
    <property type="match status" value="1"/>
</dbReference>
<name>A0ABQ7R4K1_PLUXY</name>
<keyword evidence="3" id="KW-0808">Transferase</keyword>
<dbReference type="Gene3D" id="3.30.70.270">
    <property type="match status" value="2"/>
</dbReference>
<dbReference type="Gene3D" id="3.10.10.10">
    <property type="entry name" value="HIV Type 1 Reverse Transcriptase, subunit A, domain 1"/>
    <property type="match status" value="1"/>
</dbReference>
<evidence type="ECO:0000256" key="10">
    <source>
        <dbReference type="PROSITE-ProRule" id="PRU00047"/>
    </source>
</evidence>
<organism evidence="13 14">
    <name type="scientific">Plutella xylostella</name>
    <name type="common">Diamondback moth</name>
    <name type="synonym">Plutella maculipennis</name>
    <dbReference type="NCBI Taxonomy" id="51655"/>
    <lineage>
        <taxon>Eukaryota</taxon>
        <taxon>Metazoa</taxon>
        <taxon>Ecdysozoa</taxon>
        <taxon>Arthropoda</taxon>
        <taxon>Hexapoda</taxon>
        <taxon>Insecta</taxon>
        <taxon>Pterygota</taxon>
        <taxon>Neoptera</taxon>
        <taxon>Endopterygota</taxon>
        <taxon>Lepidoptera</taxon>
        <taxon>Glossata</taxon>
        <taxon>Ditrysia</taxon>
        <taxon>Yponomeutoidea</taxon>
        <taxon>Plutellidae</taxon>
        <taxon>Plutella</taxon>
    </lineage>
</organism>
<dbReference type="SUPFAM" id="SSF50630">
    <property type="entry name" value="Acid proteases"/>
    <property type="match status" value="1"/>
</dbReference>
<feature type="domain" description="Integrase catalytic" evidence="12">
    <location>
        <begin position="1079"/>
        <end position="1179"/>
    </location>
</feature>
<dbReference type="Gene3D" id="1.10.340.70">
    <property type="match status" value="1"/>
</dbReference>
<dbReference type="PANTHER" id="PTHR37984">
    <property type="entry name" value="PROTEIN CBG26694"/>
    <property type="match status" value="1"/>
</dbReference>
<dbReference type="CDD" id="cd09274">
    <property type="entry name" value="RNase_HI_RT_Ty3"/>
    <property type="match status" value="1"/>
</dbReference>
<evidence type="ECO:0000256" key="3">
    <source>
        <dbReference type="ARBA" id="ARBA00022679"/>
    </source>
</evidence>
<dbReference type="InterPro" id="IPR012337">
    <property type="entry name" value="RNaseH-like_sf"/>
</dbReference>
<evidence type="ECO:0000256" key="4">
    <source>
        <dbReference type="ARBA" id="ARBA00022695"/>
    </source>
</evidence>
<dbReference type="PROSITE" id="PS50994">
    <property type="entry name" value="INTEGRASE"/>
    <property type="match status" value="1"/>
</dbReference>
<dbReference type="InterPro" id="IPR050951">
    <property type="entry name" value="Retrovirus_Pol_polyprotein"/>
</dbReference>
<gene>
    <name evidence="13" type="ORF">JYU34_001698</name>
</gene>
<dbReference type="InterPro" id="IPR036875">
    <property type="entry name" value="Znf_CCHC_sf"/>
</dbReference>
<dbReference type="Pfam" id="PF17921">
    <property type="entry name" value="Integrase_H2C2"/>
    <property type="match status" value="1"/>
</dbReference>
<dbReference type="InterPro" id="IPR041588">
    <property type="entry name" value="Integrase_H2C2"/>
</dbReference>
<keyword evidence="9" id="KW-0511">Multifunctional enzyme</keyword>
<dbReference type="Gene3D" id="2.40.70.10">
    <property type="entry name" value="Acid Proteases"/>
    <property type="match status" value="1"/>
</dbReference>
<evidence type="ECO:0000256" key="2">
    <source>
        <dbReference type="ARBA" id="ARBA00022670"/>
    </source>
</evidence>
<evidence type="ECO:0000256" key="7">
    <source>
        <dbReference type="ARBA" id="ARBA00022759"/>
    </source>
</evidence>
<keyword evidence="14" id="KW-1185">Reference proteome</keyword>
<keyword evidence="7" id="KW-0378">Hydrolase</keyword>
<keyword evidence="10" id="KW-0479">Metal-binding</keyword>
<dbReference type="Pfam" id="PF03732">
    <property type="entry name" value="Retrotrans_gag"/>
    <property type="match status" value="1"/>
</dbReference>
<evidence type="ECO:0000256" key="6">
    <source>
        <dbReference type="ARBA" id="ARBA00022750"/>
    </source>
</evidence>
<dbReference type="SUPFAM" id="SSF53098">
    <property type="entry name" value="Ribonuclease H-like"/>
    <property type="match status" value="1"/>
</dbReference>
<dbReference type="CDD" id="cd01647">
    <property type="entry name" value="RT_LTR"/>
    <property type="match status" value="1"/>
</dbReference>
<keyword evidence="4" id="KW-0548">Nucleotidyltransferase</keyword>
<keyword evidence="5" id="KW-0540">Nuclease</keyword>
<proteinExistence type="predicted"/>